<name>A0A6P8S6I9_GEOSA</name>
<protein>
    <submittedName>
        <fullName evidence="8">Thyroid adenoma-associated protein homolog</fullName>
    </submittedName>
</protein>
<dbReference type="GO" id="GO:0005829">
    <property type="term" value="C:cytosol"/>
    <property type="evidence" value="ECO:0007669"/>
    <property type="project" value="TreeGrafter"/>
</dbReference>
<keyword evidence="2" id="KW-0819">tRNA processing</keyword>
<comment type="function">
    <text evidence="3">Together with methyltransferase FTSJ1, methylates the 2'-O-ribose of nucleotides at position 32 of the anticodon loop of substrate tRNAs.</text>
</comment>
<keyword evidence="7" id="KW-1185">Reference proteome</keyword>
<evidence type="ECO:0000256" key="2">
    <source>
        <dbReference type="ARBA" id="ARBA00022694"/>
    </source>
</evidence>
<dbReference type="InterPro" id="IPR011989">
    <property type="entry name" value="ARM-like"/>
</dbReference>
<dbReference type="Pfam" id="PF10350">
    <property type="entry name" value="DUF2428"/>
    <property type="match status" value="1"/>
</dbReference>
<comment type="similarity">
    <text evidence="1">Belongs to the THADA family.</text>
</comment>
<reference evidence="8" key="1">
    <citation type="submission" date="2025-08" db="UniProtKB">
        <authorList>
            <consortium name="RefSeq"/>
        </authorList>
    </citation>
    <scope>IDENTIFICATION</scope>
</reference>
<evidence type="ECO:0000313" key="7">
    <source>
        <dbReference type="Proteomes" id="UP000515159"/>
    </source>
</evidence>
<dbReference type="GeneID" id="117365839"/>
<dbReference type="PANTHER" id="PTHR14387">
    <property type="entry name" value="THADA/DEATH RECEPTOR INTERACTING PROTEIN"/>
    <property type="match status" value="1"/>
</dbReference>
<dbReference type="InterPro" id="IPR056843">
    <property type="entry name" value="THADA-like_TPR"/>
</dbReference>
<dbReference type="Pfam" id="PF25150">
    <property type="entry name" value="TPR_Trm732"/>
    <property type="match status" value="1"/>
</dbReference>
<dbReference type="Proteomes" id="UP000515159">
    <property type="component" value="Chromosome 8"/>
</dbReference>
<dbReference type="OrthoDB" id="73997at2759"/>
<dbReference type="Gene3D" id="1.25.10.10">
    <property type="entry name" value="Leucine-rich Repeat Variant"/>
    <property type="match status" value="1"/>
</dbReference>
<evidence type="ECO:0000259" key="6">
    <source>
        <dbReference type="Pfam" id="PF25151"/>
    </source>
</evidence>
<dbReference type="KEGG" id="gsh:117365839"/>
<evidence type="ECO:0000256" key="1">
    <source>
        <dbReference type="ARBA" id="ARBA00010409"/>
    </source>
</evidence>
<evidence type="ECO:0000259" key="4">
    <source>
        <dbReference type="Pfam" id="PF10350"/>
    </source>
</evidence>
<evidence type="ECO:0000256" key="3">
    <source>
        <dbReference type="ARBA" id="ARBA00035625"/>
    </source>
</evidence>
<organism evidence="7 8">
    <name type="scientific">Geotrypetes seraphini</name>
    <name type="common">Gaboon caecilian</name>
    <name type="synonym">Caecilia seraphini</name>
    <dbReference type="NCBI Taxonomy" id="260995"/>
    <lineage>
        <taxon>Eukaryota</taxon>
        <taxon>Metazoa</taxon>
        <taxon>Chordata</taxon>
        <taxon>Craniata</taxon>
        <taxon>Vertebrata</taxon>
        <taxon>Euteleostomi</taxon>
        <taxon>Amphibia</taxon>
        <taxon>Gymnophiona</taxon>
        <taxon>Geotrypetes</taxon>
    </lineage>
</organism>
<dbReference type="PANTHER" id="PTHR14387:SF0">
    <property type="entry name" value="DUF2428 DOMAIN-CONTAINING PROTEIN"/>
    <property type="match status" value="1"/>
</dbReference>
<dbReference type="SUPFAM" id="SSF48371">
    <property type="entry name" value="ARM repeat"/>
    <property type="match status" value="1"/>
</dbReference>
<dbReference type="RefSeq" id="XP_033812618.1">
    <property type="nucleotide sequence ID" value="XM_033956727.1"/>
</dbReference>
<feature type="domain" description="DUF2428" evidence="4">
    <location>
        <begin position="922"/>
        <end position="1195"/>
    </location>
</feature>
<gene>
    <name evidence="8" type="primary">LOC117365839</name>
</gene>
<evidence type="ECO:0000313" key="8">
    <source>
        <dbReference type="RefSeq" id="XP_033812618.1"/>
    </source>
</evidence>
<evidence type="ECO:0000259" key="5">
    <source>
        <dbReference type="Pfam" id="PF25150"/>
    </source>
</evidence>
<proteinExistence type="inferred from homology"/>
<dbReference type="InterPro" id="IPR051954">
    <property type="entry name" value="tRNA_methyltransferase_THADA"/>
</dbReference>
<dbReference type="InterPro" id="IPR019442">
    <property type="entry name" value="THADA/TRM732_DUF2428"/>
</dbReference>
<dbReference type="InterPro" id="IPR016024">
    <property type="entry name" value="ARM-type_fold"/>
</dbReference>
<accession>A0A6P8S6I9</accession>
<feature type="domain" description="tRNA (32-2'-O)-methyltransferase regulator THADA-like C-terminal TPR repeats region" evidence="6">
    <location>
        <begin position="1197"/>
        <end position="1356"/>
    </location>
</feature>
<dbReference type="InterPro" id="IPR056842">
    <property type="entry name" value="THADA-like_TPR_C"/>
</dbReference>
<sequence>MSRIELLIRRCLLFYGDQRFGELGVSVLAFLDKLGQFARSSVKRCKDRNLDEALQILNTMCKRFWELSDVEMLPLLQCILVLQLDAVSSSSSFQKLGKIIVKLSYSKESLCSQEVEQLMKEVLEEKEVLLAGNLEAVCMYLQESATARRYLRRTLPLMLKKIAATFQQVLQDEAVKDVEWEHFTVKVCLQLFQVMPDVISPLVWSSTENSEALQSILGSLVQMLPRKMGYSWDLAGTAVSMLVNTSPEPDRGSQAVRNLFQLLQKGTGEVMFGKLTLSASISSEDELHGLPLISGLLTCGRKDILSCASSGSLGQGCLLLDVLFPALSALCQEKLSYHYHSLQVLAIWLQRLKECVPDTWRMKEKRLLTSSSELFKKLTRLIWINAENPVDGVSVFLLDAFQHLLDIYRLECQHFGDAERPIFHEFLQKIIAIPWQRKVRYSALCALLPYVGPEKVLDVFRELPHQLLLCLSTNYLCPPAAELYKTLLELQRQQWADSIASISEEELAQFWAHCWLPTLSDALTSSDSFLQSNAANYLLVCTLRIFPAACTLLAEGFKGMDSARLQAWLTLLSVQKKMSGAVVLDGETLQKLSFCIHCEDEAVRLATLGILCRSPKTNQTLSGMELDLLRKFLPLNLSCDSSRFRQLLQALLKKALVRQRDSSLTILKRLKKMPRDESWSLTRTVVEKALSQAVDFVQWLWKLSISSLIPGSNFQRKKTALLLLSAILETCTDSWSPERKKGQPPQRMVELLGYASEKGCWDFFSTPNLLALLGCCQDSIDEVRELAADLLIRYFPPIFPEFLVQPIFKYAQECMCSSRVQEAEAGALIMKILVHRSDRSTLSRLFPLETELALSRSGLCYAWYLLHMLNDQYSTARQDLLRAASERPMHGVVLALRRCLLEVPEVLVSMVDAEHVSHWKAFLHSLVMSLQEISGFLLQVLHGAQGSGCERPVAAPSLADMGNAINLLISQGGDLEQPHDVDGEEPVLLSEEHGLLMTCCWVSLKEVGFLLGSLVEKTLCLVSPVAGPLLSFETLETVAGIFQDVLLGCRHWGAVEGCSMGLTKYCTSLLRFPDPAVQALPKRMLTQALALLQELRSSSLTRRAAGFPMLILGIVSGEESLASGLLLKQTVQTLFTLGNTPLPANWNQTLDLPQVSAVHVLQTLVRSSRLGSALQPFTTPSLHLALRSLGSPSWAMRNAALQLFSSVTARMLGPTLNLEDSLTRSTLSPQTFFTEFPQLRDILLQELHGALKSCDTSQKGTFHLCPSLHSVLVLLAKLQPGDDDPSSCASPFLVPLKQLAESPVYAVRVMAAKAVISLASVTRYKDLLQQLVGDLPTANNTISHNALHGHLLQIDAVLGETLQRNCLSSNTLLTLTGKLEELFWLVTPVQRCPLIRTAYLQVISLLTEYCTQDFIRWLQDVLYMEIGTLPHELEVGLAVFHQLAARFLCKKALSPERYVQVCQLLRAGDPDVQLAVLRWVVEHADSKMDQGLEAAVRRTLQELLTSVLHSPSSRTSLTLFLQSYLSLHRICTAHEMQESVTLLMTLLESGFPGSDLQGHALCVTSLLLFQERETEDISLLERWSRVLVVYSDPCSCEALRASAARALKLAGSSVIQRALNCLASTPLSSLAVRVIGVGIKLLQDQNQLVRKEASIFASLAPHLSGEAPADYAHVQSRRGQEYLLQLLVEHFWEGEETLQLFLQYLPSEDLGSILANLGNSRVSLYEQDEPNVSSETAIFSCVLLPFLLQLVERIPESVQLCAYLERWIKDTSASVVYQLHCCKRWWSQDGNFLLVLRALCCSKVCTAVTVLLVKAVFLMWTLKALESRAVSALEISCTSRELSQELSLLQALLAPYGMCPNVLSVLEPLLLDHHQGRDNEANPEFWQ</sequence>
<dbReference type="InParanoid" id="A0A6P8S6I9"/>
<feature type="domain" description="tRNA (32-2'-O)-methyltransferase regulator THADA-like TPR repeats region" evidence="5">
    <location>
        <begin position="511"/>
        <end position="738"/>
    </location>
</feature>
<dbReference type="Pfam" id="PF25151">
    <property type="entry name" value="TPR_Trm732_C"/>
    <property type="match status" value="1"/>
</dbReference>
<dbReference type="GO" id="GO:0030488">
    <property type="term" value="P:tRNA methylation"/>
    <property type="evidence" value="ECO:0007669"/>
    <property type="project" value="TreeGrafter"/>
</dbReference>